<keyword evidence="16" id="KW-1038">Host endoplasmic reticulum</keyword>
<evidence type="ECO:0000256" key="4">
    <source>
        <dbReference type="ARBA" id="ARBA00004563"/>
    </source>
</evidence>
<evidence type="ECO:0000256" key="19">
    <source>
        <dbReference type="SAM" id="Phobius"/>
    </source>
</evidence>
<keyword evidence="9" id="KW-1161">Viral attachment to host cell</keyword>
<evidence type="ECO:0000256" key="10">
    <source>
        <dbReference type="ARBA" id="ARBA00022812"/>
    </source>
</evidence>
<evidence type="ECO:0000256" key="13">
    <source>
        <dbReference type="ARBA" id="ARBA00022989"/>
    </source>
</evidence>
<feature type="domain" description="Bunyavirus glycoprotein G2" evidence="21">
    <location>
        <begin position="22"/>
        <end position="302"/>
    </location>
</feature>
<dbReference type="Pfam" id="PF03557">
    <property type="entry name" value="Bunya_G1"/>
    <property type="match status" value="1"/>
</dbReference>
<dbReference type="InterPro" id="IPR005167">
    <property type="entry name" value="Bunya_G1"/>
</dbReference>
<dbReference type="InterPro" id="IPR014413">
    <property type="entry name" value="M_poly_OrthobunV"/>
</dbReference>
<feature type="transmembrane region" description="Helical" evidence="19">
    <location>
        <begin position="365"/>
        <end position="386"/>
    </location>
</feature>
<evidence type="ECO:0000256" key="18">
    <source>
        <dbReference type="ARBA" id="ARBA00031199"/>
    </source>
</evidence>
<proteinExistence type="predicted"/>
<dbReference type="GO" id="GO:0055036">
    <property type="term" value="C:virion membrane"/>
    <property type="evidence" value="ECO:0007669"/>
    <property type="project" value="UniProtKB-SubCell"/>
</dbReference>
<evidence type="ECO:0000256" key="15">
    <source>
        <dbReference type="ARBA" id="ARBA00023180"/>
    </source>
</evidence>
<accession>A0A346JES8</accession>
<dbReference type="GO" id="GO:0044178">
    <property type="term" value="C:host cell Golgi membrane"/>
    <property type="evidence" value="ECO:0007669"/>
    <property type="project" value="UniProtKB-SubCell"/>
</dbReference>
<evidence type="ECO:0000256" key="7">
    <source>
        <dbReference type="ARBA" id="ARBA00022692"/>
    </source>
</evidence>
<evidence type="ECO:0000256" key="6">
    <source>
        <dbReference type="ARBA" id="ARBA00022581"/>
    </source>
</evidence>
<keyword evidence="14 19" id="KW-0472">Membrane</keyword>
<keyword evidence="12" id="KW-1043">Host membrane</keyword>
<feature type="transmembrane region" description="Helical" evidence="19">
    <location>
        <begin position="1386"/>
        <end position="1408"/>
    </location>
</feature>
<dbReference type="EMBL" id="MH484286">
    <property type="protein sequence ID" value="AXP32003.1"/>
    <property type="molecule type" value="Viral_cRNA"/>
</dbReference>
<evidence type="ECO:0000313" key="22">
    <source>
        <dbReference type="EMBL" id="AXP32003.1"/>
    </source>
</evidence>
<dbReference type="PIRSF" id="PIRSF003944">
    <property type="entry name" value="M_poly_OrthobunV"/>
    <property type="match status" value="1"/>
</dbReference>
<evidence type="ECO:0000256" key="2">
    <source>
        <dbReference type="ARBA" id="ARBA00004252"/>
    </source>
</evidence>
<keyword evidence="7 19" id="KW-0812">Transmembrane</keyword>
<evidence type="ECO:0000256" key="1">
    <source>
        <dbReference type="ARBA" id="ARBA00004244"/>
    </source>
</evidence>
<keyword evidence="11" id="KW-0946">Virion</keyword>
<evidence type="ECO:0000256" key="3">
    <source>
        <dbReference type="ARBA" id="ARBA00004482"/>
    </source>
</evidence>
<evidence type="ECO:0000256" key="12">
    <source>
        <dbReference type="ARBA" id="ARBA00022870"/>
    </source>
</evidence>
<name>A0A346JES8_9VIRU</name>
<sequence length="1432" mass="162493">MKLYIVLALLLTSVTANPVITRCFHGGQLIAEERSDSAISEYCIKDDISIIKSEITHTKNATGEFAHSKVFRYWTIKDWKLCKPILMAGGSINVIEVDKKLRLQTKTYVCDQDCTITIDKENAQILFQTDDLNHFEVTGTTISTGWFKNKASVSLDQTCEHLKASCGKKSIQFHACFKQHMACVRFLHRSILPGKMAVSICQNIELIIIISLAILIFLILIIIAKTYICYLLLPIFMPLAYFYGWVYNRSCKKCTCCGLAYHPFTNCGSHCVCGARFETSDRMRLHRESGLCRGFKSLRVARKLCKSKGSSLILSILISILILSFVTPIEGMLTDAQVKSRVELNSLSDKIMNYEITQEANHNTLIWINMANVIINLVLIVIPIILTRALTQLVKLNIVYCDECAMYHEKKGIKYFGDFTNKCGYCTCGELENQQQLSIHKARQSCIYNYKLIWVKRIVSTILVLAIIQNCASLTAADDSCWTETNPSEKCLGPLIAPEQCLKKEHKTYRGEAAQLVAFKKITQEETNAAELLGTTIESGIQAINSQGTFTKKHLLEVLFLQKHCDYYSLYKHNSGYSQAKWRALVKTFHFDVCSMSASTPFCMCMTTSNCDTENLNLEGTLNTLYQNKLENFKHDLSLFLDVAIAAFPGTSASYMTTNIKQKKGTTLTSFFDKIISKFPSNKLLVAILKFGNYLLKHNNANNYELTSDQEKYIFSVETHMEQKGDQTALSSAVVGQETATCKLYKEIHCLTPRMHIPVTNLSACGDQPNYQIYKTPDKVYKAHDRVETWCIGDMHCLQNYVPAEPDQVERLKKLKCWLKEPAKLEDKYSTPSKTCRVDAKGICKVLNSQWEVLQCDNGLTYFTDHIEGDDIANDLGNHCISIGCLHDRYPINAKVLNDCKWDYKSKKVELLKNIELHSIEELKRVLSDKLTHNLETYSFKPLSSLPHIKPKYQFITISGTETVDGIEGSYITFEMPAIGGTSSGYHIQTKDGQELLDVIVFVKEAILFSDYTHIYDTGPTIGINVRHDEKCTGSCPAAIPHEQNWLTFSQERTSRWGCEEYGCLAINTGCVFGSCQDIIRPEAKVYRKNLDDDQLIEVCINYPGKTFCTDVNPLEPKITETLEIQVKTVDIKSLPQFVVIQNHKLYTGQINDLGSFGSYCGNVQKTNSSLIGSGTPKFDYTCYSASRKDVIVRRCYTNNFDSCKLLQENKNVIFEDNHETIVVKNKNYDLGSISIKLHLGDINYKSFTEDLDLQVDAKCVGCPNCFEAYSCSFQIETLVDTICTIKGPCEISHNRIKLSTNQQTYALKMFCKTKPSIVETFFICNKKYDITFDTIIKNDKIELNTGDQTSYIKEQDLRCKTWLCRVRDEGIGLIFQPIKDILGSYFHTGMVIIAVFFFSFLLIYILLPMCMRLKDILKENEIQYLKETKSK</sequence>
<dbReference type="NCBIfam" id="TIGR04210">
    <property type="entry name" value="bunya_NSm"/>
    <property type="match status" value="1"/>
</dbReference>
<evidence type="ECO:0000256" key="16">
    <source>
        <dbReference type="ARBA" id="ARBA00023184"/>
    </source>
</evidence>
<reference evidence="22" key="1">
    <citation type="submission" date="2018-06" db="EMBL/GenBank/DDBJ databases">
        <title>Genomic Characterization of Bunyamwera and Simbu Serogroup Bunyaviruses.</title>
        <authorList>
            <person name="Layton M."/>
            <person name="Bergren N."/>
            <person name="Lee J."/>
            <person name="Russell B."/>
            <person name="Stenglein M."/>
            <person name="Kading R."/>
        </authorList>
    </citation>
    <scope>NUCLEOTIDE SEQUENCE</scope>
    <source>
        <strain evidence="22">DakArB 7343</strain>
    </source>
</reference>
<evidence type="ECO:0000256" key="14">
    <source>
        <dbReference type="ARBA" id="ARBA00023136"/>
    </source>
</evidence>
<evidence type="ECO:0000256" key="9">
    <source>
        <dbReference type="ARBA" id="ARBA00022804"/>
    </source>
</evidence>
<dbReference type="GO" id="GO:0019062">
    <property type="term" value="P:virion attachment to host cell"/>
    <property type="evidence" value="ECO:0007669"/>
    <property type="project" value="UniProtKB-KW"/>
</dbReference>
<feature type="transmembrane region" description="Helical" evidence="19">
    <location>
        <begin position="312"/>
        <end position="329"/>
    </location>
</feature>
<keyword evidence="17" id="KW-1160">Virus entry into host cell</keyword>
<protein>
    <recommendedName>
        <fullName evidence="5">Envelopment polyprotein</fullName>
    </recommendedName>
    <alternativeName>
        <fullName evidence="18">M polyprotein</fullName>
    </alternativeName>
</protein>
<dbReference type="GO" id="GO:0044167">
    <property type="term" value="C:host cell endoplasmic reticulum membrane"/>
    <property type="evidence" value="ECO:0007669"/>
    <property type="project" value="UniProtKB-SubCell"/>
</dbReference>
<feature type="domain" description="Bunyavirus glycoprotein G1" evidence="20">
    <location>
        <begin position="509"/>
        <end position="1371"/>
    </location>
</feature>
<feature type="transmembrane region" description="Helical" evidence="19">
    <location>
        <begin position="206"/>
        <end position="233"/>
    </location>
</feature>
<dbReference type="GO" id="GO:0046718">
    <property type="term" value="P:symbiont entry into host cell"/>
    <property type="evidence" value="ECO:0007669"/>
    <property type="project" value="UniProtKB-KW"/>
</dbReference>
<dbReference type="InterPro" id="IPR026400">
    <property type="entry name" value="Bunya_nonstruc_pro_NSm"/>
</dbReference>
<organism evidence="22">
    <name type="scientific">Bozo virus</name>
    <dbReference type="NCBI Taxonomy" id="273349"/>
    <lineage>
        <taxon>Viruses</taxon>
        <taxon>Riboviria</taxon>
        <taxon>Orthornavirae</taxon>
        <taxon>Negarnaviricota</taxon>
        <taxon>Polyploviricotina</taxon>
        <taxon>Bunyaviricetes</taxon>
        <taxon>Elliovirales</taxon>
        <taxon>Peribunyaviridae</taxon>
        <taxon>Orthobunyavirus</taxon>
        <taxon>Orthobunyavirus bozoense</taxon>
    </lineage>
</organism>
<evidence type="ECO:0000259" key="20">
    <source>
        <dbReference type="Pfam" id="PF03557"/>
    </source>
</evidence>
<keyword evidence="13 19" id="KW-1133">Transmembrane helix</keyword>
<dbReference type="GO" id="GO:0044003">
    <property type="term" value="P:symbiont-mediated perturbation of host process"/>
    <property type="evidence" value="ECO:0007669"/>
    <property type="project" value="InterPro"/>
</dbReference>
<evidence type="ECO:0000259" key="21">
    <source>
        <dbReference type="Pfam" id="PF03563"/>
    </source>
</evidence>
<keyword evidence="15" id="KW-0325">Glycoprotein</keyword>
<evidence type="ECO:0000256" key="11">
    <source>
        <dbReference type="ARBA" id="ARBA00022844"/>
    </source>
</evidence>
<dbReference type="InterPro" id="IPR005168">
    <property type="entry name" value="Bunya_G2"/>
</dbReference>
<keyword evidence="10" id="KW-1040">Host Golgi apparatus</keyword>
<comment type="subcellular location">
    <subcellularLocation>
        <location evidence="2">Host Golgi apparatus membrane</location>
        <topology evidence="2">Multi-pass membrane protein</topology>
    </subcellularLocation>
    <subcellularLocation>
        <location evidence="1">Host Golgi apparatus membrane</location>
        <topology evidence="1">Single-pass type I membrane protein</topology>
    </subcellularLocation>
    <subcellularLocation>
        <location evidence="3">Host endoplasmic reticulum membrane</location>
        <topology evidence="3">Single-pass type I membrane protein</topology>
    </subcellularLocation>
    <subcellularLocation>
        <location evidence="4">Virion membrane</location>
        <topology evidence="4">Single-pass type I membrane protein</topology>
    </subcellularLocation>
</comment>
<keyword evidence="6" id="KW-0945">Host-virus interaction</keyword>
<keyword evidence="8" id="KW-0732">Signal</keyword>
<evidence type="ECO:0000256" key="17">
    <source>
        <dbReference type="ARBA" id="ARBA00023296"/>
    </source>
</evidence>
<evidence type="ECO:0000256" key="5">
    <source>
        <dbReference type="ARBA" id="ARBA00015294"/>
    </source>
</evidence>
<evidence type="ECO:0000256" key="8">
    <source>
        <dbReference type="ARBA" id="ARBA00022729"/>
    </source>
</evidence>
<dbReference type="Pfam" id="PF03563">
    <property type="entry name" value="Bunya_G2"/>
    <property type="match status" value="1"/>
</dbReference>